<evidence type="ECO:0000259" key="1">
    <source>
        <dbReference type="Pfam" id="PF08007"/>
    </source>
</evidence>
<dbReference type="Pfam" id="PF08007">
    <property type="entry name" value="JmjC_2"/>
    <property type="match status" value="1"/>
</dbReference>
<proteinExistence type="predicted"/>
<dbReference type="Proteomes" id="UP000009026">
    <property type="component" value="Chromosome"/>
</dbReference>
<dbReference type="RefSeq" id="WP_002636127.1">
    <property type="nucleotide sequence ID" value="NZ_CP012109.1"/>
</dbReference>
<evidence type="ECO:0000313" key="2">
    <source>
        <dbReference type="EMBL" id="AKQ69567.1"/>
    </source>
</evidence>
<dbReference type="AlphaFoldDB" id="A0A0H4XML8"/>
<dbReference type="SUPFAM" id="SSF51197">
    <property type="entry name" value="Clavaminate synthase-like"/>
    <property type="match status" value="1"/>
</dbReference>
<dbReference type="EMBL" id="CP012109">
    <property type="protein sequence ID" value="AKQ69567.1"/>
    <property type="molecule type" value="Genomic_DNA"/>
</dbReference>
<dbReference type="eggNOG" id="COG2850">
    <property type="taxonomic scope" value="Bacteria"/>
</dbReference>
<keyword evidence="3" id="KW-1185">Reference proteome</keyword>
<dbReference type="Gene3D" id="2.60.120.650">
    <property type="entry name" value="Cupin"/>
    <property type="match status" value="1"/>
</dbReference>
<gene>
    <name evidence="2" type="ORF">A176_006479</name>
</gene>
<name>A0A0H4XML8_9BACT</name>
<protein>
    <submittedName>
        <fullName evidence="2">Cupin family protein</fullName>
    </submittedName>
</protein>
<evidence type="ECO:0000313" key="3">
    <source>
        <dbReference type="Proteomes" id="UP000009026"/>
    </source>
</evidence>
<dbReference type="OrthoDB" id="4518480at2"/>
<dbReference type="PATRIC" id="fig|1297742.4.peg.6568"/>
<sequence length="439" mass="48583">MARIDIQRRFDWDLFVTRYWNRRPVLYQATGASPFEDADAFDAALGASRGAMAPPTAIEARTDVQFTIDKGQPVQPGPWLPRDTDGSLDGYDARLAATLGSRRYALIISLLHSHGFGLWSRERAFFSELWRRVGIPLSGGITTLFHGNYEHSPVGVHLDRFTTFLFCLRGRKRMRFWAKRPWSMPVTTLVDYAPYLEKSFTAEVGPGDILYWPASYHHVGESAGEGVATSVNVGIPITGHQTRDDVEDLLNAGHGHAPRARDAARSPPLVRGILDGEGILSRELPVALRLAANTLREITHDTRTQANIRTLWLNRLSSGGFEPSPPPARRRVLKDTDVLHGNKAFPILVEKTGAGWCCSANGKALHVSGPRQPVNKLVATLNTAREVPVSELLHPFPSRGALPHRVLESLPATRAGMRRMLENLLTFRAIHVIGSSRGK</sequence>
<reference evidence="2 3" key="1">
    <citation type="journal article" date="2016" name="PLoS ONE">
        <title>Complete Genome Sequence and Comparative Genomics of a Novel Myxobacterium Myxococcus hansupus.</title>
        <authorList>
            <person name="Sharma G."/>
            <person name="Narwani T."/>
            <person name="Subramanian S."/>
        </authorList>
    </citation>
    <scope>NUCLEOTIDE SEQUENCE [LARGE SCALE GENOMIC DNA]</scope>
    <source>
        <strain evidence="3">mixupus</strain>
    </source>
</reference>
<organism evidence="2 3">
    <name type="scientific">Pseudomyxococcus hansupus</name>
    <dbReference type="NCBI Taxonomy" id="1297742"/>
    <lineage>
        <taxon>Bacteria</taxon>
        <taxon>Pseudomonadati</taxon>
        <taxon>Myxococcota</taxon>
        <taxon>Myxococcia</taxon>
        <taxon>Myxococcales</taxon>
        <taxon>Cystobacterineae</taxon>
        <taxon>Myxococcaceae</taxon>
        <taxon>Pseudomyxococcus</taxon>
    </lineage>
</organism>
<dbReference type="STRING" id="1297742.A176_006479"/>
<feature type="domain" description="JmjC" evidence="1">
    <location>
        <begin position="148"/>
        <end position="236"/>
    </location>
</feature>
<dbReference type="InterPro" id="IPR003347">
    <property type="entry name" value="JmjC_dom"/>
</dbReference>
<accession>A0A0H4XML8</accession>
<dbReference type="KEGG" id="mym:A176_006479"/>